<accession>A0A397SEX5</accession>
<organism evidence="1 2">
    <name type="scientific">Glomus cerebriforme</name>
    <dbReference type="NCBI Taxonomy" id="658196"/>
    <lineage>
        <taxon>Eukaryota</taxon>
        <taxon>Fungi</taxon>
        <taxon>Fungi incertae sedis</taxon>
        <taxon>Mucoromycota</taxon>
        <taxon>Glomeromycotina</taxon>
        <taxon>Glomeromycetes</taxon>
        <taxon>Glomerales</taxon>
        <taxon>Glomeraceae</taxon>
        <taxon>Glomus</taxon>
    </lineage>
</organism>
<dbReference type="AlphaFoldDB" id="A0A397SEX5"/>
<reference evidence="1 2" key="1">
    <citation type="submission" date="2018-06" db="EMBL/GenBank/DDBJ databases">
        <title>Comparative genomics reveals the genomic features of Rhizophagus irregularis, R. cerebriforme, R. diaphanum and Gigaspora rosea, and their symbiotic lifestyle signature.</title>
        <authorList>
            <person name="Morin E."/>
            <person name="San Clemente H."/>
            <person name="Chen E.C.H."/>
            <person name="De La Providencia I."/>
            <person name="Hainaut M."/>
            <person name="Kuo A."/>
            <person name="Kohler A."/>
            <person name="Murat C."/>
            <person name="Tang N."/>
            <person name="Roy S."/>
            <person name="Loubradou J."/>
            <person name="Henrissat B."/>
            <person name="Grigoriev I.V."/>
            <person name="Corradi N."/>
            <person name="Roux C."/>
            <person name="Martin F.M."/>
        </authorList>
    </citation>
    <scope>NUCLEOTIDE SEQUENCE [LARGE SCALE GENOMIC DNA]</scope>
    <source>
        <strain evidence="1 2">DAOM 227022</strain>
    </source>
</reference>
<sequence length="340" mass="39492">MNNLIPEILEEIFRCVYDPNADSCYIAGRSNLHSCLLVNRHWCKISVPILWNRALNYYGSIDERQTKIFSLLKCLDQKSRHHLINNGITLPFSSEEVTIFQYASYIEMLDYGKLINSVEDWLNTLQKLPAESLSLVLRAILKLLAKETKIKSFKTWPLKYSTDLIHLILVEEDIENLFLEVRDLLIVTYIRLDRWLGTLVKICRKIEKLTIRIPGQTNSICSTMSTSKYSQYYTVESTQMSSLIQHQQTLQKLKIIEGLGFSVIINEALSSVKNSLTKLILKYVDFEGCDPWYGMCTLYMLEVFKCKNCKGLTVEMVKPLVECTNKDFKRIRKVDVDWNT</sequence>
<evidence type="ECO:0000313" key="2">
    <source>
        <dbReference type="Proteomes" id="UP000265703"/>
    </source>
</evidence>
<name>A0A397SEX5_9GLOM</name>
<dbReference type="OrthoDB" id="2316703at2759"/>
<evidence type="ECO:0000313" key="1">
    <source>
        <dbReference type="EMBL" id="RIA84102.1"/>
    </source>
</evidence>
<comment type="caution">
    <text evidence="1">The sequence shown here is derived from an EMBL/GenBank/DDBJ whole genome shotgun (WGS) entry which is preliminary data.</text>
</comment>
<keyword evidence="2" id="KW-1185">Reference proteome</keyword>
<dbReference type="Proteomes" id="UP000265703">
    <property type="component" value="Unassembled WGS sequence"/>
</dbReference>
<gene>
    <name evidence="1" type="ORF">C1645_784856</name>
</gene>
<proteinExistence type="predicted"/>
<protein>
    <recommendedName>
        <fullName evidence="3">F-box domain-containing protein</fullName>
    </recommendedName>
</protein>
<evidence type="ECO:0008006" key="3">
    <source>
        <dbReference type="Google" id="ProtNLM"/>
    </source>
</evidence>
<dbReference type="EMBL" id="QKYT01000517">
    <property type="protein sequence ID" value="RIA84102.1"/>
    <property type="molecule type" value="Genomic_DNA"/>
</dbReference>